<evidence type="ECO:0000259" key="2">
    <source>
        <dbReference type="Pfam" id="PF01609"/>
    </source>
</evidence>
<gene>
    <name evidence="3" type="ORF">MPNT_170052</name>
    <name evidence="4" type="ORF">MPNT_70088</name>
</gene>
<name>A0A8J2FTU5_9BACT</name>
<evidence type="ECO:0000313" key="3">
    <source>
        <dbReference type="EMBL" id="CAF0694741.1"/>
    </source>
</evidence>
<proteinExistence type="predicted"/>
<dbReference type="InterPro" id="IPR002559">
    <property type="entry name" value="Transposase_11"/>
</dbReference>
<protein>
    <recommendedName>
        <fullName evidence="2">Transposase IS4-like domain-containing protein</fullName>
    </recommendedName>
</protein>
<dbReference type="PANTHER" id="PTHR33408">
    <property type="entry name" value="TRANSPOSASE"/>
    <property type="match status" value="1"/>
</dbReference>
<dbReference type="AlphaFoldDB" id="A0A8J2FTU5"/>
<feature type="domain" description="Transposase IS4-like" evidence="2">
    <location>
        <begin position="74"/>
        <end position="153"/>
    </location>
</feature>
<accession>A0A8J2FTU5</accession>
<dbReference type="EMBL" id="CAJNOB010000009">
    <property type="protein sequence ID" value="CAF0694741.1"/>
    <property type="molecule type" value="Genomic_DNA"/>
</dbReference>
<dbReference type="EMBL" id="CAJNOB010000067">
    <property type="protein sequence ID" value="CAF0704603.1"/>
    <property type="molecule type" value="Genomic_DNA"/>
</dbReference>
<sequence>MEAKDREKDRLFRGDRRGDELWESVRTVEKRRAEAEKGGRTYRLRKDPKQTKASPKAQRNLTDPDSRIMTEAEGGLSGYNVQAVVDAETQIIGAADLINHAADTPQLLAMVDEVEANMGRQSEALLADAGYFDTVPIEALQACGIRVLIPPDKMAHRLHRTGSTSCGLPSRGRRAAGADPTPLAVAGGARTVPPAGTVAGASIRASQ</sequence>
<dbReference type="RefSeq" id="WP_174582549.1">
    <property type="nucleotide sequence ID" value="NZ_CAJNOB010000009.1"/>
</dbReference>
<dbReference type="GO" id="GO:0003677">
    <property type="term" value="F:DNA binding"/>
    <property type="evidence" value="ECO:0007669"/>
    <property type="project" value="InterPro"/>
</dbReference>
<evidence type="ECO:0000313" key="5">
    <source>
        <dbReference type="Proteomes" id="UP000663859"/>
    </source>
</evidence>
<feature type="region of interest" description="Disordered" evidence="1">
    <location>
        <begin position="161"/>
        <end position="180"/>
    </location>
</feature>
<feature type="compositionally biased region" description="Polar residues" evidence="1">
    <location>
        <begin position="51"/>
        <end position="61"/>
    </location>
</feature>
<dbReference type="GO" id="GO:0006313">
    <property type="term" value="P:DNA transposition"/>
    <property type="evidence" value="ECO:0007669"/>
    <property type="project" value="InterPro"/>
</dbReference>
<comment type="caution">
    <text evidence="4">The sequence shown here is derived from an EMBL/GenBank/DDBJ whole genome shotgun (WGS) entry which is preliminary data.</text>
</comment>
<feature type="compositionally biased region" description="Basic and acidic residues" evidence="1">
    <location>
        <begin position="30"/>
        <end position="50"/>
    </location>
</feature>
<evidence type="ECO:0000313" key="4">
    <source>
        <dbReference type="EMBL" id="CAF0704603.1"/>
    </source>
</evidence>
<dbReference type="Pfam" id="PF01609">
    <property type="entry name" value="DDE_Tnp_1"/>
    <property type="match status" value="1"/>
</dbReference>
<dbReference type="Proteomes" id="UP000663859">
    <property type="component" value="Unassembled WGS sequence"/>
</dbReference>
<organism evidence="4 5">
    <name type="scientific">Candidatus Methylacidithermus pantelleriae</name>
    <dbReference type="NCBI Taxonomy" id="2744239"/>
    <lineage>
        <taxon>Bacteria</taxon>
        <taxon>Pseudomonadati</taxon>
        <taxon>Verrucomicrobiota</taxon>
        <taxon>Methylacidiphilae</taxon>
        <taxon>Methylacidiphilales</taxon>
        <taxon>Methylacidiphilaceae</taxon>
        <taxon>Candidatus Methylacidithermus</taxon>
    </lineage>
</organism>
<feature type="region of interest" description="Disordered" evidence="1">
    <location>
        <begin position="30"/>
        <end position="64"/>
    </location>
</feature>
<dbReference type="GO" id="GO:0004803">
    <property type="term" value="F:transposase activity"/>
    <property type="evidence" value="ECO:0007669"/>
    <property type="project" value="InterPro"/>
</dbReference>
<evidence type="ECO:0000256" key="1">
    <source>
        <dbReference type="SAM" id="MobiDB-lite"/>
    </source>
</evidence>
<reference evidence="4" key="1">
    <citation type="submission" date="2021-02" db="EMBL/GenBank/DDBJ databases">
        <authorList>
            <person name="Cremers G."/>
            <person name="Picone N."/>
        </authorList>
    </citation>
    <scope>NUCLEOTIDE SEQUENCE</scope>
    <source>
        <strain evidence="4">PQ17</strain>
    </source>
</reference>
<keyword evidence="5" id="KW-1185">Reference proteome</keyword>